<comment type="caution">
    <text evidence="2">The sequence shown here is derived from an EMBL/GenBank/DDBJ whole genome shotgun (WGS) entry which is preliminary data.</text>
</comment>
<name>A0ABW7ZBN6_9ACTN</name>
<dbReference type="Gene3D" id="3.40.50.1820">
    <property type="entry name" value="alpha/beta hydrolase"/>
    <property type="match status" value="1"/>
</dbReference>
<gene>
    <name evidence="2" type="ORF">ACIBG2_46260</name>
</gene>
<organism evidence="2 3">
    <name type="scientific">Nonomuraea typhae</name>
    <dbReference type="NCBI Taxonomy" id="2603600"/>
    <lineage>
        <taxon>Bacteria</taxon>
        <taxon>Bacillati</taxon>
        <taxon>Actinomycetota</taxon>
        <taxon>Actinomycetes</taxon>
        <taxon>Streptosporangiales</taxon>
        <taxon>Streptosporangiaceae</taxon>
        <taxon>Nonomuraea</taxon>
    </lineage>
</organism>
<dbReference type="Proteomes" id="UP001612741">
    <property type="component" value="Unassembled WGS sequence"/>
</dbReference>
<protein>
    <submittedName>
        <fullName evidence="2">Alpha/beta fold hydrolase</fullName>
    </submittedName>
</protein>
<keyword evidence="3" id="KW-1185">Reference proteome</keyword>
<keyword evidence="2" id="KW-0378">Hydrolase</keyword>
<sequence length="343" mass="38210">MTAEVDHLGPPVLASYSLGADLTVHHAAAHPGAVAGLVLIDGANPVPEPFITEADLPVFRTMWEEQEAERGTMLTGREILELNVEIDGVRARILDRYRQIDVPIRMIMSTSMAGEGEWAARLNRNWRAGVERLIRELPRVSVSWLADIDRRLLAEIRERRRHRRRIAQLACGDDFALPPQVTEYLGHLRSLGVDERIVRLERDGWIPLAARSPERVPEWLARKREQMADSRLVDVFLTLGQALEWSADDPRLAGLADDLAAYLARAADERGEDYIDDVGLEPAPAGVMDSMVFDALPPARRLVELLRQRGWTGWTKLERDGSLLPRNRAGSGGQGPVARPGSG</sequence>
<evidence type="ECO:0000256" key="1">
    <source>
        <dbReference type="SAM" id="MobiDB-lite"/>
    </source>
</evidence>
<dbReference type="InterPro" id="IPR029058">
    <property type="entry name" value="AB_hydrolase_fold"/>
</dbReference>
<evidence type="ECO:0000313" key="3">
    <source>
        <dbReference type="Proteomes" id="UP001612741"/>
    </source>
</evidence>
<evidence type="ECO:0000313" key="2">
    <source>
        <dbReference type="EMBL" id="MFI6504858.1"/>
    </source>
</evidence>
<dbReference type="RefSeq" id="WP_397090786.1">
    <property type="nucleotide sequence ID" value="NZ_JBITGY010000016.1"/>
</dbReference>
<accession>A0ABW7ZBN6</accession>
<feature type="region of interest" description="Disordered" evidence="1">
    <location>
        <begin position="322"/>
        <end position="343"/>
    </location>
</feature>
<proteinExistence type="predicted"/>
<dbReference type="GO" id="GO:0016787">
    <property type="term" value="F:hydrolase activity"/>
    <property type="evidence" value="ECO:0007669"/>
    <property type="project" value="UniProtKB-KW"/>
</dbReference>
<dbReference type="SUPFAM" id="SSF53474">
    <property type="entry name" value="alpha/beta-Hydrolases"/>
    <property type="match status" value="2"/>
</dbReference>
<reference evidence="2 3" key="1">
    <citation type="submission" date="2024-10" db="EMBL/GenBank/DDBJ databases">
        <title>The Natural Products Discovery Center: Release of the First 8490 Sequenced Strains for Exploring Actinobacteria Biosynthetic Diversity.</title>
        <authorList>
            <person name="Kalkreuter E."/>
            <person name="Kautsar S.A."/>
            <person name="Yang D."/>
            <person name="Bader C.D."/>
            <person name="Teijaro C.N."/>
            <person name="Fluegel L."/>
            <person name="Davis C.M."/>
            <person name="Simpson J.R."/>
            <person name="Lauterbach L."/>
            <person name="Steele A.D."/>
            <person name="Gui C."/>
            <person name="Meng S."/>
            <person name="Li G."/>
            <person name="Viehrig K."/>
            <person name="Ye F."/>
            <person name="Su P."/>
            <person name="Kiefer A.F."/>
            <person name="Nichols A."/>
            <person name="Cepeda A.J."/>
            <person name="Yan W."/>
            <person name="Fan B."/>
            <person name="Jiang Y."/>
            <person name="Adhikari A."/>
            <person name="Zheng C.-J."/>
            <person name="Schuster L."/>
            <person name="Cowan T.M."/>
            <person name="Smanski M.J."/>
            <person name="Chevrette M.G."/>
            <person name="De Carvalho L.P.S."/>
            <person name="Shen B."/>
        </authorList>
    </citation>
    <scope>NUCLEOTIDE SEQUENCE [LARGE SCALE GENOMIC DNA]</scope>
    <source>
        <strain evidence="2 3">NPDC050545</strain>
    </source>
</reference>
<dbReference type="EMBL" id="JBITGY010000016">
    <property type="protein sequence ID" value="MFI6504858.1"/>
    <property type="molecule type" value="Genomic_DNA"/>
</dbReference>